<evidence type="ECO:0000256" key="4">
    <source>
        <dbReference type="ARBA" id="ARBA00022670"/>
    </source>
</evidence>
<dbReference type="STRING" id="46223.SAMN05421852_10261"/>
<dbReference type="InterPro" id="IPR034084">
    <property type="entry name" value="Thermitase-like_dom"/>
</dbReference>
<dbReference type="InterPro" id="IPR036852">
    <property type="entry name" value="Peptidase_S8/S53_dom_sf"/>
</dbReference>
<dbReference type="Pfam" id="PF22148">
    <property type="entry name" value="Fervidolysin_NPro-like"/>
    <property type="match status" value="1"/>
</dbReference>
<keyword evidence="3" id="KW-0964">Secreted</keyword>
<comment type="subcellular location">
    <subcellularLocation>
        <location evidence="1">Secreted</location>
    </subcellularLocation>
</comment>
<reference evidence="11 12" key="1">
    <citation type="submission" date="2016-10" db="EMBL/GenBank/DDBJ databases">
        <authorList>
            <person name="de Groot N.N."/>
        </authorList>
    </citation>
    <scope>NUCLEOTIDE SEQUENCE [LARGE SCALE GENOMIC DNA]</scope>
    <source>
        <strain evidence="11 12">DSM 44778</strain>
    </source>
</reference>
<dbReference type="InterPro" id="IPR022398">
    <property type="entry name" value="Peptidase_S8_His-AS"/>
</dbReference>
<dbReference type="PROSITE" id="PS00138">
    <property type="entry name" value="SUBTILASE_SER"/>
    <property type="match status" value="1"/>
</dbReference>
<feature type="chain" id="PRO_5011481587" evidence="8">
    <location>
        <begin position="23"/>
        <end position="377"/>
    </location>
</feature>
<feature type="active site" description="Charge relay system" evidence="7">
    <location>
        <position position="134"/>
    </location>
</feature>
<evidence type="ECO:0000256" key="5">
    <source>
        <dbReference type="ARBA" id="ARBA00022801"/>
    </source>
</evidence>
<dbReference type="InterPro" id="IPR000209">
    <property type="entry name" value="Peptidase_S8/S53_dom"/>
</dbReference>
<dbReference type="GO" id="GO:0005576">
    <property type="term" value="C:extracellular region"/>
    <property type="evidence" value="ECO:0007669"/>
    <property type="project" value="UniProtKB-SubCell"/>
</dbReference>
<evidence type="ECO:0000259" key="9">
    <source>
        <dbReference type="Pfam" id="PF00082"/>
    </source>
</evidence>
<dbReference type="PROSITE" id="PS00137">
    <property type="entry name" value="SUBTILASE_HIS"/>
    <property type="match status" value="1"/>
</dbReference>
<evidence type="ECO:0000313" key="11">
    <source>
        <dbReference type="EMBL" id="SFI80474.1"/>
    </source>
</evidence>
<evidence type="ECO:0000259" key="10">
    <source>
        <dbReference type="Pfam" id="PF22148"/>
    </source>
</evidence>
<feature type="active site" description="Charge relay system" evidence="7">
    <location>
        <position position="167"/>
    </location>
</feature>
<keyword evidence="5 7" id="KW-0378">Hydrolase</keyword>
<evidence type="ECO:0000256" key="2">
    <source>
        <dbReference type="ARBA" id="ARBA00011073"/>
    </source>
</evidence>
<dbReference type="PANTHER" id="PTHR43399">
    <property type="entry name" value="SUBTILISIN-RELATED"/>
    <property type="match status" value="1"/>
</dbReference>
<dbReference type="Gene3D" id="3.40.50.200">
    <property type="entry name" value="Peptidase S8/S53 domain"/>
    <property type="match status" value="1"/>
</dbReference>
<dbReference type="GO" id="GO:0006508">
    <property type="term" value="P:proteolysis"/>
    <property type="evidence" value="ECO:0007669"/>
    <property type="project" value="UniProtKB-KW"/>
</dbReference>
<evidence type="ECO:0000256" key="7">
    <source>
        <dbReference type="PROSITE-ProRule" id="PRU01240"/>
    </source>
</evidence>
<dbReference type="InterPro" id="IPR015500">
    <property type="entry name" value="Peptidase_S8_subtilisin-rel"/>
</dbReference>
<keyword evidence="6 7" id="KW-0720">Serine protease</keyword>
<dbReference type="InterPro" id="IPR023828">
    <property type="entry name" value="Peptidase_S8_Ser-AS"/>
</dbReference>
<feature type="domain" description="Fervidolysin-like N-terminal prodomain" evidence="10">
    <location>
        <begin position="34"/>
        <end position="90"/>
    </location>
</feature>
<dbReference type="EMBL" id="FORR01000002">
    <property type="protein sequence ID" value="SFI80474.1"/>
    <property type="molecule type" value="Genomic_DNA"/>
</dbReference>
<protein>
    <submittedName>
        <fullName evidence="11">Thermitase</fullName>
    </submittedName>
</protein>
<evidence type="ECO:0000256" key="8">
    <source>
        <dbReference type="SAM" id="SignalP"/>
    </source>
</evidence>
<evidence type="ECO:0000256" key="3">
    <source>
        <dbReference type="ARBA" id="ARBA00022525"/>
    </source>
</evidence>
<proteinExistence type="inferred from homology"/>
<dbReference type="AlphaFoldDB" id="A0A1I3L6V8"/>
<accession>A0A1I3L6V8</accession>
<comment type="similarity">
    <text evidence="2 7">Belongs to the peptidase S8 family.</text>
</comment>
<name>A0A1I3L6V8_9BACL</name>
<dbReference type="RefSeq" id="WP_425263905.1">
    <property type="nucleotide sequence ID" value="NZ_FORR01000002.1"/>
</dbReference>
<keyword evidence="4 7" id="KW-0645">Protease</keyword>
<dbReference type="SUPFAM" id="SSF52743">
    <property type="entry name" value="Subtilisin-like"/>
    <property type="match status" value="1"/>
</dbReference>
<evidence type="ECO:0000313" key="12">
    <source>
        <dbReference type="Proteomes" id="UP000199545"/>
    </source>
</evidence>
<dbReference type="PROSITE" id="PS51892">
    <property type="entry name" value="SUBTILASE"/>
    <property type="match status" value="1"/>
</dbReference>
<feature type="signal peptide" evidence="8">
    <location>
        <begin position="1"/>
        <end position="22"/>
    </location>
</feature>
<feature type="domain" description="Peptidase S8/S53" evidence="9">
    <location>
        <begin position="127"/>
        <end position="353"/>
    </location>
</feature>
<keyword evidence="8" id="KW-0732">Signal</keyword>
<evidence type="ECO:0000256" key="1">
    <source>
        <dbReference type="ARBA" id="ARBA00004613"/>
    </source>
</evidence>
<dbReference type="GO" id="GO:0004252">
    <property type="term" value="F:serine-type endopeptidase activity"/>
    <property type="evidence" value="ECO:0007669"/>
    <property type="project" value="UniProtKB-UniRule"/>
</dbReference>
<keyword evidence="12" id="KW-1185">Reference proteome</keyword>
<sequence length="377" mass="40666">MYLKLFLPLFFTLTLFFSTSYASGINPASVKSHEIIVKLKHEASLASFGKVVSQNHALGYAVLRVTTSTSINDTIQQLEQLPFVDYAEKNMVFHTTKAPNDPKFSQQYGLKKVRAEQAWTVTKGNANTIIATVDTGVDYKHPDLKEKVIKGKDFVDDDRDPMDENGHGTHCAGIAAAITNNGIGIAGMAPKVKILAVRSLDADGEGYLSDIADGITYAVDQGAKVINLSLGSTDDSRIMREAIQYAVNKGVVVVAAAGNNDSSLPLYPAYYPNVIAVGATDANDEKADFSNYGQWVDIVAPGVDILSTWSDKTYQLESGTSMAAPFVTGVASLLASQGKNGKQIRETLERSADPIPGTGQYWKYGRLNAEKAVKAKK</sequence>
<dbReference type="Proteomes" id="UP000199545">
    <property type="component" value="Unassembled WGS sequence"/>
</dbReference>
<organism evidence="11 12">
    <name type="scientific">Thermoflavimicrobium dichotomicum</name>
    <dbReference type="NCBI Taxonomy" id="46223"/>
    <lineage>
        <taxon>Bacteria</taxon>
        <taxon>Bacillati</taxon>
        <taxon>Bacillota</taxon>
        <taxon>Bacilli</taxon>
        <taxon>Bacillales</taxon>
        <taxon>Thermoactinomycetaceae</taxon>
        <taxon>Thermoflavimicrobium</taxon>
    </lineage>
</organism>
<dbReference type="PANTHER" id="PTHR43399:SF4">
    <property type="entry name" value="CELL WALL-ASSOCIATED PROTEASE"/>
    <property type="match status" value="1"/>
</dbReference>
<dbReference type="CDD" id="cd07484">
    <property type="entry name" value="Peptidases_S8_Thermitase_like"/>
    <property type="match status" value="1"/>
</dbReference>
<evidence type="ECO:0000256" key="6">
    <source>
        <dbReference type="ARBA" id="ARBA00022825"/>
    </source>
</evidence>
<dbReference type="Pfam" id="PF00082">
    <property type="entry name" value="Peptidase_S8"/>
    <property type="match status" value="1"/>
</dbReference>
<dbReference type="PRINTS" id="PR00723">
    <property type="entry name" value="SUBTILISIN"/>
</dbReference>
<dbReference type="InterPro" id="IPR051048">
    <property type="entry name" value="Peptidase_S8/S53_subtilisin"/>
</dbReference>
<feature type="active site" description="Charge relay system" evidence="7">
    <location>
        <position position="321"/>
    </location>
</feature>
<dbReference type="InterPro" id="IPR054399">
    <property type="entry name" value="Fervidolysin-like_N_prodom"/>
</dbReference>
<gene>
    <name evidence="11" type="ORF">SAMN05421852_10261</name>
</gene>